<accession>A0A9N7VMT9</accession>
<gene>
    <name evidence="1" type="ORF">PLEPLA_LOCUS38783</name>
</gene>
<dbReference type="EMBL" id="CADEAL010004076">
    <property type="protein sequence ID" value="CAB1451090.1"/>
    <property type="molecule type" value="Genomic_DNA"/>
</dbReference>
<protein>
    <submittedName>
        <fullName evidence="1">Uncharacterized protein</fullName>
    </submittedName>
</protein>
<keyword evidence="2" id="KW-1185">Reference proteome</keyword>
<dbReference type="Proteomes" id="UP001153269">
    <property type="component" value="Unassembled WGS sequence"/>
</dbReference>
<name>A0A9N7VMT9_PLEPL</name>
<evidence type="ECO:0000313" key="2">
    <source>
        <dbReference type="Proteomes" id="UP001153269"/>
    </source>
</evidence>
<reference evidence="1" key="1">
    <citation type="submission" date="2020-03" db="EMBL/GenBank/DDBJ databases">
        <authorList>
            <person name="Weist P."/>
        </authorList>
    </citation>
    <scope>NUCLEOTIDE SEQUENCE</scope>
</reference>
<evidence type="ECO:0000313" key="1">
    <source>
        <dbReference type="EMBL" id="CAB1451090.1"/>
    </source>
</evidence>
<dbReference type="AlphaFoldDB" id="A0A9N7VMT9"/>
<organism evidence="1 2">
    <name type="scientific">Pleuronectes platessa</name>
    <name type="common">European plaice</name>
    <dbReference type="NCBI Taxonomy" id="8262"/>
    <lineage>
        <taxon>Eukaryota</taxon>
        <taxon>Metazoa</taxon>
        <taxon>Chordata</taxon>
        <taxon>Craniata</taxon>
        <taxon>Vertebrata</taxon>
        <taxon>Euteleostomi</taxon>
        <taxon>Actinopterygii</taxon>
        <taxon>Neopterygii</taxon>
        <taxon>Teleostei</taxon>
        <taxon>Neoteleostei</taxon>
        <taxon>Acanthomorphata</taxon>
        <taxon>Carangaria</taxon>
        <taxon>Pleuronectiformes</taxon>
        <taxon>Pleuronectoidei</taxon>
        <taxon>Pleuronectidae</taxon>
        <taxon>Pleuronectes</taxon>
    </lineage>
</organism>
<proteinExistence type="predicted"/>
<comment type="caution">
    <text evidence="1">The sequence shown here is derived from an EMBL/GenBank/DDBJ whole genome shotgun (WGS) entry which is preliminary data.</text>
</comment>
<sequence length="139" mass="16203">MKYNTEWIARRWRETNCIKNEEDMCLESNEFSALALLRSRVLSRCSEVLELEGRGGFLEKMSWRAAPLISGRWWEEKMCWGSQTLSSAMQEKPLSSWVDGKRAGAAFRPQRDWRKREILGQTSPYISPVTHRSCGRSDK</sequence>